<evidence type="ECO:0000313" key="2">
    <source>
        <dbReference type="EMBL" id="KAK7961739.1"/>
    </source>
</evidence>
<gene>
    <name evidence="2" type="ORF">PG986_002564</name>
</gene>
<dbReference type="GeneID" id="92071848"/>
<dbReference type="RefSeq" id="XP_066703850.1">
    <property type="nucleotide sequence ID" value="XM_066838786.1"/>
</dbReference>
<feature type="region of interest" description="Disordered" evidence="1">
    <location>
        <begin position="70"/>
        <end position="90"/>
    </location>
</feature>
<organism evidence="2 3">
    <name type="scientific">Apiospora aurea</name>
    <dbReference type="NCBI Taxonomy" id="335848"/>
    <lineage>
        <taxon>Eukaryota</taxon>
        <taxon>Fungi</taxon>
        <taxon>Dikarya</taxon>
        <taxon>Ascomycota</taxon>
        <taxon>Pezizomycotina</taxon>
        <taxon>Sordariomycetes</taxon>
        <taxon>Xylariomycetidae</taxon>
        <taxon>Amphisphaeriales</taxon>
        <taxon>Apiosporaceae</taxon>
        <taxon>Apiospora</taxon>
    </lineage>
</organism>
<accession>A0ABR1QPQ0</accession>
<sequence length="229" mass="24617">MLAPRALGNADRRYALPTWNSTIRWPGQSTSRTDMGVVVGECEMDHGGAARAHLLATFLAERATSVSEGARRNGVGDAGAGVKKTPANGSTLTRWRGRAGLLTCTYIRGRTRLGGTGMALLPSVLRACGRPCRRGWEDKYSTYSDSGYNSDSTYGSWGKVGLPPARRRAGVPSGSPMERAFKSTTSRQAVARSSHEIRRKPATQCFQEPTNPRPGSLSAPLIVSNLIHD</sequence>
<name>A0ABR1QPQ0_9PEZI</name>
<proteinExistence type="predicted"/>
<keyword evidence="3" id="KW-1185">Reference proteome</keyword>
<comment type="caution">
    <text evidence="2">The sequence shown here is derived from an EMBL/GenBank/DDBJ whole genome shotgun (WGS) entry which is preliminary data.</text>
</comment>
<evidence type="ECO:0000256" key="1">
    <source>
        <dbReference type="SAM" id="MobiDB-lite"/>
    </source>
</evidence>
<evidence type="ECO:0000313" key="3">
    <source>
        <dbReference type="Proteomes" id="UP001391051"/>
    </source>
</evidence>
<protein>
    <submittedName>
        <fullName evidence="2">Uncharacterized protein</fullName>
    </submittedName>
</protein>
<dbReference type="Proteomes" id="UP001391051">
    <property type="component" value="Unassembled WGS sequence"/>
</dbReference>
<dbReference type="EMBL" id="JAQQWE010000002">
    <property type="protein sequence ID" value="KAK7961739.1"/>
    <property type="molecule type" value="Genomic_DNA"/>
</dbReference>
<reference evidence="2 3" key="1">
    <citation type="submission" date="2023-01" db="EMBL/GenBank/DDBJ databases">
        <title>Analysis of 21 Apiospora genomes using comparative genomics revels a genus with tremendous synthesis potential of carbohydrate active enzymes and secondary metabolites.</title>
        <authorList>
            <person name="Sorensen T."/>
        </authorList>
    </citation>
    <scope>NUCLEOTIDE SEQUENCE [LARGE SCALE GENOMIC DNA]</scope>
    <source>
        <strain evidence="2 3">CBS 24483</strain>
    </source>
</reference>